<dbReference type="PANTHER" id="PTHR10961:SF7">
    <property type="entry name" value="FAD DEPENDENT OXIDOREDUCTASE DOMAIN-CONTAINING PROTEIN"/>
    <property type="match status" value="1"/>
</dbReference>
<keyword evidence="7" id="KW-1185">Reference proteome</keyword>
<evidence type="ECO:0000313" key="6">
    <source>
        <dbReference type="EMBL" id="MDQ0101778.1"/>
    </source>
</evidence>
<evidence type="ECO:0000256" key="1">
    <source>
        <dbReference type="ARBA" id="ARBA00001974"/>
    </source>
</evidence>
<reference evidence="6 7" key="1">
    <citation type="submission" date="2023-07" db="EMBL/GenBank/DDBJ databases">
        <title>Sorghum-associated microbial communities from plants grown in Nebraska, USA.</title>
        <authorList>
            <person name="Schachtman D."/>
        </authorList>
    </citation>
    <scope>NUCLEOTIDE SEQUENCE [LARGE SCALE GENOMIC DNA]</scope>
    <source>
        <strain evidence="6 7">CC523</strain>
    </source>
</reference>
<dbReference type="Gene3D" id="3.30.9.10">
    <property type="entry name" value="D-Amino Acid Oxidase, subunit A, domain 2"/>
    <property type="match status" value="1"/>
</dbReference>
<dbReference type="InterPro" id="IPR045170">
    <property type="entry name" value="MTOX"/>
</dbReference>
<dbReference type="InterPro" id="IPR036188">
    <property type="entry name" value="FAD/NAD-bd_sf"/>
</dbReference>
<dbReference type="Pfam" id="PF01266">
    <property type="entry name" value="DAO"/>
    <property type="match status" value="1"/>
</dbReference>
<dbReference type="Proteomes" id="UP001244563">
    <property type="component" value="Unassembled WGS sequence"/>
</dbReference>
<name>A0ABT9TJF4_PAENI</name>
<accession>A0ABT9TJF4</accession>
<evidence type="ECO:0000259" key="5">
    <source>
        <dbReference type="Pfam" id="PF01266"/>
    </source>
</evidence>
<evidence type="ECO:0000256" key="3">
    <source>
        <dbReference type="ARBA" id="ARBA00022827"/>
    </source>
</evidence>
<evidence type="ECO:0000256" key="2">
    <source>
        <dbReference type="ARBA" id="ARBA00022630"/>
    </source>
</evidence>
<protein>
    <submittedName>
        <fullName evidence="6">Sarcosine oxidase</fullName>
        <ecNumber evidence="6">1.5.3.1</ecNumber>
    </submittedName>
</protein>
<evidence type="ECO:0000256" key="4">
    <source>
        <dbReference type="ARBA" id="ARBA00023002"/>
    </source>
</evidence>
<dbReference type="InterPro" id="IPR006076">
    <property type="entry name" value="FAD-dep_OxRdtase"/>
</dbReference>
<dbReference type="SUPFAM" id="SSF54373">
    <property type="entry name" value="FAD-linked reductases, C-terminal domain"/>
    <property type="match status" value="1"/>
</dbReference>
<proteinExistence type="predicted"/>
<dbReference type="EMBL" id="JAUSSW010000003">
    <property type="protein sequence ID" value="MDQ0101778.1"/>
    <property type="molecule type" value="Genomic_DNA"/>
</dbReference>
<keyword evidence="2" id="KW-0285">Flavoprotein</keyword>
<organism evidence="6 7">
    <name type="scientific">Paenarthrobacter nicotinovorans</name>
    <name type="common">Arthrobacter nicotinovorans</name>
    <dbReference type="NCBI Taxonomy" id="29320"/>
    <lineage>
        <taxon>Bacteria</taxon>
        <taxon>Bacillati</taxon>
        <taxon>Actinomycetota</taxon>
        <taxon>Actinomycetes</taxon>
        <taxon>Micrococcales</taxon>
        <taxon>Micrococcaceae</taxon>
        <taxon>Paenarthrobacter</taxon>
    </lineage>
</organism>
<evidence type="ECO:0000313" key="7">
    <source>
        <dbReference type="Proteomes" id="UP001244563"/>
    </source>
</evidence>
<comment type="caution">
    <text evidence="6">The sequence shown here is derived from an EMBL/GenBank/DDBJ whole genome shotgun (WGS) entry which is preliminary data.</text>
</comment>
<dbReference type="SUPFAM" id="SSF51905">
    <property type="entry name" value="FAD/NAD(P)-binding domain"/>
    <property type="match status" value="1"/>
</dbReference>
<gene>
    <name evidence="6" type="ORF">J2T10_001420</name>
</gene>
<dbReference type="GO" id="GO:0008115">
    <property type="term" value="F:sarcosine oxidase activity"/>
    <property type="evidence" value="ECO:0007669"/>
    <property type="project" value="UniProtKB-EC"/>
</dbReference>
<keyword evidence="3" id="KW-0274">FAD</keyword>
<comment type="cofactor">
    <cofactor evidence="1">
        <name>FAD</name>
        <dbReference type="ChEBI" id="CHEBI:57692"/>
    </cofactor>
</comment>
<keyword evidence="4 6" id="KW-0560">Oxidoreductase</keyword>
<feature type="domain" description="FAD dependent oxidoreductase" evidence="5">
    <location>
        <begin position="22"/>
        <end position="372"/>
    </location>
</feature>
<dbReference type="Gene3D" id="3.50.50.60">
    <property type="entry name" value="FAD/NAD(P)-binding domain"/>
    <property type="match status" value="1"/>
</dbReference>
<dbReference type="EC" id="1.5.3.1" evidence="6"/>
<dbReference type="PANTHER" id="PTHR10961">
    <property type="entry name" value="PEROXISOMAL SARCOSINE OXIDASE"/>
    <property type="match status" value="1"/>
</dbReference>
<sequence length="387" mass="41644">MALLGATVGLADVVDGAGMQVDVVVVGGGAMGSAAAWQLSRSGRSVVLLEQFEAGHHIGASHGATRNFNTAYAEADYLDLLAESKTLWDELAAENGAPLLDLVGLANHGNIPKLELVREAHQERGIESYFMSADEAADRWRGMNFSTDVLFVPGSGRIRSADALVALRKSAESHGAVFKYSTPVRDIRVDGDDSVVVVTEETEYTANRVVVTAGAWTPKVLKDLVKLPALVVTQEQPAHFTPIDNTLVWPSFNHNPDPDPNNELYEYWFSPVYGMLTPGEGVKAGWHGVGPVMDPDERTFEPIPQQLEALVRYAEEWLPGVDPSTAVPISCTYTTTPTEDFVLDGFGPLVVGAGFSGHGFKFTPAIGRVLKDIVDGGVAPDRFLADR</sequence>